<reference evidence="1 2" key="1">
    <citation type="submission" date="2023-06" db="EMBL/GenBank/DDBJ databases">
        <title>Proteus appendicitidis sp. nov., isolated from the appendiceal pus of an appendicitis patient in Yongzhou, China.</title>
        <authorList>
            <person name="Cai X."/>
        </authorList>
    </citation>
    <scope>NUCLEOTIDE SEQUENCE [LARGE SCALE GENOMIC DNA]</scope>
    <source>
        <strain evidence="1 2">HZ0627</strain>
    </source>
</reference>
<organism evidence="1 2">
    <name type="scientific">Proteus appendicitidis</name>
    <dbReference type="NCBI Taxonomy" id="3034648"/>
    <lineage>
        <taxon>Bacteria</taxon>
        <taxon>Pseudomonadati</taxon>
        <taxon>Pseudomonadota</taxon>
        <taxon>Gammaproteobacteria</taxon>
        <taxon>Enterobacterales</taxon>
        <taxon>Morganellaceae</taxon>
        <taxon>Proteus</taxon>
    </lineage>
</organism>
<sequence>MNYYRDKLTGIVFAYDDFQVKEGWVEKGLIAMSDEEIKLHLNPPLTQEQLTAQSLELKRRLMGEVRTETSLLQSKLLLGRISEDEKISLNQWLDYLDELEAIDISLAPDIEWPQKPE</sequence>
<accession>A0ABY8Y371</accession>
<protein>
    <submittedName>
        <fullName evidence="1">Tail fiber assembly protein</fullName>
    </submittedName>
</protein>
<name>A0ABY8Y371_9GAMM</name>
<dbReference type="Pfam" id="PF02413">
    <property type="entry name" value="Caudo_TAP"/>
    <property type="match status" value="1"/>
</dbReference>
<proteinExistence type="predicted"/>
<dbReference type="InterPro" id="IPR003458">
    <property type="entry name" value="Phage_T4_Gp38_tail_assem"/>
</dbReference>
<gene>
    <name evidence="1" type="ORF">QQS39_09610</name>
</gene>
<evidence type="ECO:0000313" key="2">
    <source>
        <dbReference type="Proteomes" id="UP001226651"/>
    </source>
</evidence>
<keyword evidence="2" id="KW-1185">Reference proteome</keyword>
<evidence type="ECO:0000313" key="1">
    <source>
        <dbReference type="EMBL" id="WIV86746.1"/>
    </source>
</evidence>
<dbReference type="Proteomes" id="UP001226651">
    <property type="component" value="Chromosome"/>
</dbReference>
<dbReference type="RefSeq" id="WP_159363702.1">
    <property type="nucleotide sequence ID" value="NZ_CP127389.1"/>
</dbReference>
<dbReference type="EMBL" id="CP127389">
    <property type="protein sequence ID" value="WIV86746.1"/>
    <property type="molecule type" value="Genomic_DNA"/>
</dbReference>